<dbReference type="AlphaFoldDB" id="A0A922I0P0"/>
<keyword evidence="2" id="KW-0472">Membrane</keyword>
<gene>
    <name evidence="3" type="ORF">DERF_008805</name>
</gene>
<feature type="transmembrane region" description="Helical" evidence="2">
    <location>
        <begin position="359"/>
        <end position="382"/>
    </location>
</feature>
<reference evidence="3" key="2">
    <citation type="journal article" date="2022" name="Res Sq">
        <title>Comparative Genomics Reveals Insights into the Divergent Evolution of Astigmatic Mites and Household Pest Adaptations.</title>
        <authorList>
            <person name="Xiong Q."/>
            <person name="Wan A.T.-Y."/>
            <person name="Liu X.-Y."/>
            <person name="Fung C.S.-H."/>
            <person name="Xiao X."/>
            <person name="Malainual N."/>
            <person name="Hou J."/>
            <person name="Wang L."/>
            <person name="Wang M."/>
            <person name="Yang K."/>
            <person name="Cui Y."/>
            <person name="Leung E."/>
            <person name="Nong W."/>
            <person name="Shin S.-K."/>
            <person name="Au S."/>
            <person name="Jeong K.Y."/>
            <person name="Chew F.T."/>
            <person name="Hui J."/>
            <person name="Leung T.F."/>
            <person name="Tungtrongchitr A."/>
            <person name="Zhong N."/>
            <person name="Liu Z."/>
            <person name="Tsui S."/>
        </authorList>
    </citation>
    <scope>NUCLEOTIDE SEQUENCE</scope>
    <source>
        <strain evidence="3">Derf</strain>
        <tissue evidence="3">Whole organism</tissue>
    </source>
</reference>
<comment type="caution">
    <text evidence="3">The sequence shown here is derived from an EMBL/GenBank/DDBJ whole genome shotgun (WGS) entry which is preliminary data.</text>
</comment>
<accession>A0A922I0P0</accession>
<feature type="transmembrane region" description="Helical" evidence="2">
    <location>
        <begin position="138"/>
        <end position="161"/>
    </location>
</feature>
<evidence type="ECO:0000313" key="3">
    <source>
        <dbReference type="EMBL" id="KAH9518214.1"/>
    </source>
</evidence>
<sequence>MLKASNQSTIDPIIISRDYKDGDANISTLIHQEPPSLPKARQNNNISSSNVRMMMSSTSSSTPNIMTNNVSNNNSNNNNKSNIGRTGSTANMATTEINNNNASLQPSNVIINTNLQRQQQIQNEELSVLTSYYACARYYLFMVYILVLITLIINTFIHFIFYGSNMSIGSMFLDVHHRQELINGQYYSLDNNNYAPNNYLSASTFNIGRDRNIVQHGGPYGTINHRPLSKHLGSNEQIYHCDRSSFLSLLDEFYHQYPVPKPQPPTYDSSDRMNLDGRNQLDGDDDTKSYPKIFANFDNYARTKDRQDLNEEDDIFYSSSSRSNDEESLQASRQRLATISVDKRFNNLNHQRTGNENRMLIIEVIALTLLFVTVLNQVLGLIGVIRKNLTLLIFVTIVNFVLFCILAFISNIGLILLLLLATSAGYLFIFQLKIGLRNRIKERLRFKEDISTEVQDAIMQMRNRMSPCIHVSMEQYEAMTQQMLNRYSSPIVYCPHYNESLC</sequence>
<keyword evidence="2" id="KW-0812">Transmembrane</keyword>
<feature type="compositionally biased region" description="Basic and acidic residues" evidence="1">
    <location>
        <begin position="269"/>
        <end position="289"/>
    </location>
</feature>
<feature type="region of interest" description="Disordered" evidence="1">
    <location>
        <begin position="69"/>
        <end position="88"/>
    </location>
</feature>
<name>A0A922I0P0_DERFA</name>
<evidence type="ECO:0000256" key="2">
    <source>
        <dbReference type="SAM" id="Phobius"/>
    </source>
</evidence>
<proteinExistence type="predicted"/>
<feature type="transmembrane region" description="Helical" evidence="2">
    <location>
        <begin position="389"/>
        <end position="409"/>
    </location>
</feature>
<organism evidence="3 4">
    <name type="scientific">Dermatophagoides farinae</name>
    <name type="common">American house dust mite</name>
    <dbReference type="NCBI Taxonomy" id="6954"/>
    <lineage>
        <taxon>Eukaryota</taxon>
        <taxon>Metazoa</taxon>
        <taxon>Ecdysozoa</taxon>
        <taxon>Arthropoda</taxon>
        <taxon>Chelicerata</taxon>
        <taxon>Arachnida</taxon>
        <taxon>Acari</taxon>
        <taxon>Acariformes</taxon>
        <taxon>Sarcoptiformes</taxon>
        <taxon>Astigmata</taxon>
        <taxon>Psoroptidia</taxon>
        <taxon>Analgoidea</taxon>
        <taxon>Pyroglyphidae</taxon>
        <taxon>Dermatophagoidinae</taxon>
        <taxon>Dermatophagoides</taxon>
    </lineage>
</organism>
<keyword evidence="4" id="KW-1185">Reference proteome</keyword>
<feature type="transmembrane region" description="Helical" evidence="2">
    <location>
        <begin position="415"/>
        <end position="436"/>
    </location>
</feature>
<dbReference type="EMBL" id="ASGP02000003">
    <property type="protein sequence ID" value="KAH9518214.1"/>
    <property type="molecule type" value="Genomic_DNA"/>
</dbReference>
<evidence type="ECO:0000313" key="4">
    <source>
        <dbReference type="Proteomes" id="UP000790347"/>
    </source>
</evidence>
<feature type="compositionally biased region" description="Low complexity" evidence="1">
    <location>
        <begin position="69"/>
        <end position="82"/>
    </location>
</feature>
<protein>
    <submittedName>
        <fullName evidence="3">Uncharacterized protein</fullName>
    </submittedName>
</protein>
<feature type="region of interest" description="Disordered" evidence="1">
    <location>
        <begin position="258"/>
        <end position="290"/>
    </location>
</feature>
<reference evidence="3" key="1">
    <citation type="submission" date="2013-05" db="EMBL/GenBank/DDBJ databases">
        <authorList>
            <person name="Yim A.K.Y."/>
            <person name="Chan T.F."/>
            <person name="Ji K.M."/>
            <person name="Liu X.Y."/>
            <person name="Zhou J.W."/>
            <person name="Li R.Q."/>
            <person name="Yang K.Y."/>
            <person name="Li J."/>
            <person name="Li M."/>
            <person name="Law P.T.W."/>
            <person name="Wu Y.L."/>
            <person name="Cai Z.L."/>
            <person name="Qin H."/>
            <person name="Bao Y."/>
            <person name="Leung R.K.K."/>
            <person name="Ng P.K.S."/>
            <person name="Zou J."/>
            <person name="Zhong X.J."/>
            <person name="Ran P.X."/>
            <person name="Zhong N.S."/>
            <person name="Liu Z.G."/>
            <person name="Tsui S.K.W."/>
        </authorList>
    </citation>
    <scope>NUCLEOTIDE SEQUENCE</scope>
    <source>
        <strain evidence="3">Derf</strain>
        <tissue evidence="3">Whole organism</tissue>
    </source>
</reference>
<keyword evidence="2" id="KW-1133">Transmembrane helix</keyword>
<evidence type="ECO:0000256" key="1">
    <source>
        <dbReference type="SAM" id="MobiDB-lite"/>
    </source>
</evidence>
<dbReference type="Proteomes" id="UP000790347">
    <property type="component" value="Unassembled WGS sequence"/>
</dbReference>